<keyword evidence="11" id="KW-0282">Flagellum</keyword>
<dbReference type="SUPFAM" id="SSF103088">
    <property type="entry name" value="OmpA-like"/>
    <property type="match status" value="1"/>
</dbReference>
<dbReference type="NCBIfam" id="NF006548">
    <property type="entry name" value="PRK09041.1"/>
    <property type="match status" value="1"/>
</dbReference>
<evidence type="ECO:0000256" key="8">
    <source>
        <dbReference type="SAM" id="MobiDB-lite"/>
    </source>
</evidence>
<feature type="region of interest" description="Disordered" evidence="8">
    <location>
        <begin position="272"/>
        <end position="315"/>
    </location>
</feature>
<dbReference type="InterPro" id="IPR006665">
    <property type="entry name" value="OmpA-like"/>
</dbReference>
<evidence type="ECO:0000313" key="11">
    <source>
        <dbReference type="EMBL" id="MFC3285448.1"/>
    </source>
</evidence>
<organism evidence="11 12">
    <name type="scientific">Litchfieldella rifensis</name>
    <dbReference type="NCBI Taxonomy" id="762643"/>
    <lineage>
        <taxon>Bacteria</taxon>
        <taxon>Pseudomonadati</taxon>
        <taxon>Pseudomonadota</taxon>
        <taxon>Gammaproteobacteria</taxon>
        <taxon>Oceanospirillales</taxon>
        <taxon>Halomonadaceae</taxon>
        <taxon>Litchfieldella</taxon>
    </lineage>
</organism>
<evidence type="ECO:0000259" key="10">
    <source>
        <dbReference type="PROSITE" id="PS51123"/>
    </source>
</evidence>
<sequence length="315" mass="34351">MSQDRRPIIIKRKKVVKGHHGGSWKIALADFMTALMALFLVMWILSTASDEQLKGVAEYFRTPLTSAIAGGDKTTASTSAIPGGGPDPVHTEGERMRVDLRTQTRPSDEQRSFVNLQRRLESLIEGDPQLRDLKAQMRFDMTPEGLRIQLVDTEQRPMFEIGSDQVAPYMRDLLRAMAPLLNEMPNSLSISGHTDNIPYAGGEQGYSNWELSSDRANASRRELIAGGLDADKLLRVAGMGERIPLVDTTPGAPINRRIAVVVLDKRAAQRIRSQGLPGGEMGAAPSPAASQLGGELPRSPIEQFSQGLKDAVTGD</sequence>
<dbReference type="InterPro" id="IPR050330">
    <property type="entry name" value="Bact_OuterMem_StrucFunc"/>
</dbReference>
<comment type="subcellular location">
    <subcellularLocation>
        <location evidence="1">Cell membrane</location>
        <topology evidence="1">Single-pass membrane protein</topology>
    </subcellularLocation>
</comment>
<name>A0ABV7LSP0_9GAMM</name>
<dbReference type="PROSITE" id="PS51123">
    <property type="entry name" value="OMPA_2"/>
    <property type="match status" value="1"/>
</dbReference>
<evidence type="ECO:0000256" key="6">
    <source>
        <dbReference type="ARBA" id="ARBA00023136"/>
    </source>
</evidence>
<dbReference type="Pfam" id="PF00691">
    <property type="entry name" value="OmpA"/>
    <property type="match status" value="1"/>
</dbReference>
<dbReference type="EMBL" id="JBHRUG010000031">
    <property type="protein sequence ID" value="MFC3285448.1"/>
    <property type="molecule type" value="Genomic_DNA"/>
</dbReference>
<gene>
    <name evidence="11" type="primary">motB</name>
    <name evidence="11" type="ORF">ACFOEV_17755</name>
</gene>
<dbReference type="Proteomes" id="UP001595579">
    <property type="component" value="Unassembled WGS sequence"/>
</dbReference>
<keyword evidence="6 7" id="KW-0472">Membrane</keyword>
<proteinExistence type="inferred from homology"/>
<feature type="region of interest" description="Disordered" evidence="8">
    <location>
        <begin position="71"/>
        <end position="92"/>
    </location>
</feature>
<dbReference type="Pfam" id="PF13677">
    <property type="entry name" value="MotB_plug"/>
    <property type="match status" value="1"/>
</dbReference>
<evidence type="ECO:0000256" key="7">
    <source>
        <dbReference type="PROSITE-ProRule" id="PRU00473"/>
    </source>
</evidence>
<reference evidence="12" key="1">
    <citation type="journal article" date="2019" name="Int. J. Syst. Evol. Microbiol.">
        <title>The Global Catalogue of Microorganisms (GCM) 10K type strain sequencing project: providing services to taxonomists for standard genome sequencing and annotation.</title>
        <authorList>
            <consortium name="The Broad Institute Genomics Platform"/>
            <consortium name="The Broad Institute Genome Sequencing Center for Infectious Disease"/>
            <person name="Wu L."/>
            <person name="Ma J."/>
        </authorList>
    </citation>
    <scope>NUCLEOTIDE SEQUENCE [LARGE SCALE GENOMIC DNA]</scope>
    <source>
        <strain evidence="12">CECT 7698</strain>
    </source>
</reference>
<evidence type="ECO:0000313" key="12">
    <source>
        <dbReference type="Proteomes" id="UP001595579"/>
    </source>
</evidence>
<feature type="transmembrane region" description="Helical" evidence="9">
    <location>
        <begin position="21"/>
        <end position="45"/>
    </location>
</feature>
<dbReference type="PANTHER" id="PTHR30329:SF18">
    <property type="entry name" value="MOTILITY PROTEIN B"/>
    <property type="match status" value="1"/>
</dbReference>
<feature type="domain" description="OmpA-like" evidence="10">
    <location>
        <begin position="146"/>
        <end position="266"/>
    </location>
</feature>
<comment type="caution">
    <text evidence="11">The sequence shown here is derived from an EMBL/GenBank/DDBJ whole genome shotgun (WGS) entry which is preliminary data.</text>
</comment>
<protein>
    <submittedName>
        <fullName evidence="11">Flagellar motor protein MotB</fullName>
    </submittedName>
</protein>
<comment type="similarity">
    <text evidence="2">Belongs to the MotB family.</text>
</comment>
<keyword evidence="12" id="KW-1185">Reference proteome</keyword>
<evidence type="ECO:0000256" key="1">
    <source>
        <dbReference type="ARBA" id="ARBA00004162"/>
    </source>
</evidence>
<keyword evidence="3" id="KW-1003">Cell membrane</keyword>
<dbReference type="InterPro" id="IPR036737">
    <property type="entry name" value="OmpA-like_sf"/>
</dbReference>
<dbReference type="Gene3D" id="3.30.1330.60">
    <property type="entry name" value="OmpA-like domain"/>
    <property type="match status" value="1"/>
</dbReference>
<evidence type="ECO:0000256" key="9">
    <source>
        <dbReference type="SAM" id="Phobius"/>
    </source>
</evidence>
<evidence type="ECO:0000256" key="3">
    <source>
        <dbReference type="ARBA" id="ARBA00022475"/>
    </source>
</evidence>
<accession>A0ABV7LSP0</accession>
<keyword evidence="4 9" id="KW-0812">Transmembrane</keyword>
<evidence type="ECO:0000256" key="5">
    <source>
        <dbReference type="ARBA" id="ARBA00022989"/>
    </source>
</evidence>
<evidence type="ECO:0000256" key="4">
    <source>
        <dbReference type="ARBA" id="ARBA00022692"/>
    </source>
</evidence>
<keyword evidence="11" id="KW-0966">Cell projection</keyword>
<dbReference type="CDD" id="cd07185">
    <property type="entry name" value="OmpA_C-like"/>
    <property type="match status" value="1"/>
</dbReference>
<evidence type="ECO:0000256" key="2">
    <source>
        <dbReference type="ARBA" id="ARBA00008914"/>
    </source>
</evidence>
<dbReference type="RefSeq" id="WP_386776214.1">
    <property type="nucleotide sequence ID" value="NZ_JBHRUG010000031.1"/>
</dbReference>
<dbReference type="PANTHER" id="PTHR30329">
    <property type="entry name" value="STATOR ELEMENT OF FLAGELLAR MOTOR COMPLEX"/>
    <property type="match status" value="1"/>
</dbReference>
<dbReference type="InterPro" id="IPR025713">
    <property type="entry name" value="MotB-like_N_dom"/>
</dbReference>
<keyword evidence="11" id="KW-0969">Cilium</keyword>
<keyword evidence="5 9" id="KW-1133">Transmembrane helix</keyword>